<dbReference type="Proteomes" id="UP000035037">
    <property type="component" value="Unassembled WGS sequence"/>
</dbReference>
<dbReference type="EMBL" id="JYFQ01000140">
    <property type="protein sequence ID" value="KKZ11531.1"/>
    <property type="molecule type" value="Genomic_DNA"/>
</dbReference>
<dbReference type="PATRIC" id="fig|1608419.3.peg.530"/>
<organism evidence="1 2">
    <name type="scientific">Candidatus Synechococcus spongiarum 15L</name>
    <dbReference type="NCBI Taxonomy" id="1608419"/>
    <lineage>
        <taxon>Bacteria</taxon>
        <taxon>Bacillati</taxon>
        <taxon>Cyanobacteriota</taxon>
        <taxon>Cyanophyceae</taxon>
        <taxon>Synechococcales</taxon>
        <taxon>Synechococcaceae</taxon>
        <taxon>Synechococcus</taxon>
    </lineage>
</organism>
<proteinExistence type="predicted"/>
<sequence length="128" mass="14406">MSHFSTIKTELRNVDDLAAALTEMGYQPEAGQQQVRGYRGQMVEAQVAIRQPNGTDIGFRWNGSSYELVTDLQLWNQAVPVERFLAQLTQRYALRTVLAATRQEGFQVCEQKNAADGSIELVVTRWDG</sequence>
<accession>A0A0G8AUE2</accession>
<dbReference type="PANTHER" id="PTHR39638">
    <property type="entry name" value="YCF35"/>
    <property type="match status" value="1"/>
</dbReference>
<reference evidence="1 2" key="2">
    <citation type="submission" date="2015-05" db="EMBL/GenBank/DDBJ databases">
        <title>Lifestyle Evolution in Cyanobacterial Symbionts of Sponges.</title>
        <authorList>
            <person name="Burgsdorf I."/>
            <person name="Slaby B.M."/>
            <person name="Handley K.M."/>
            <person name="Haber M."/>
            <person name="Blom J."/>
            <person name="Marshall C.W."/>
            <person name="Gilbert J.A."/>
            <person name="Hentschel U."/>
            <person name="Steindler L."/>
        </authorList>
    </citation>
    <scope>NUCLEOTIDE SEQUENCE [LARGE SCALE GENOMIC DNA]</scope>
    <source>
        <strain evidence="1">15L</strain>
    </source>
</reference>
<dbReference type="PANTHER" id="PTHR39638:SF2">
    <property type="entry name" value="YCF35"/>
    <property type="match status" value="1"/>
</dbReference>
<gene>
    <name evidence="1" type="ORF">TQ37_07055</name>
</gene>
<reference evidence="1 2" key="1">
    <citation type="submission" date="2015-02" db="EMBL/GenBank/DDBJ databases">
        <authorList>
            <person name="Slaby B."/>
            <person name="Hentschel U."/>
        </authorList>
    </citation>
    <scope>NUCLEOTIDE SEQUENCE [LARGE SCALE GENOMIC DNA]</scope>
    <source>
        <strain evidence="1">15L</strain>
    </source>
</reference>
<evidence type="ECO:0000313" key="2">
    <source>
        <dbReference type="Proteomes" id="UP000035037"/>
    </source>
</evidence>
<dbReference type="Pfam" id="PF06868">
    <property type="entry name" value="DUF1257"/>
    <property type="match status" value="1"/>
</dbReference>
<dbReference type="InterPro" id="IPR009666">
    <property type="entry name" value="Uncharacterised_Ycf35"/>
</dbReference>
<dbReference type="STRING" id="431041.FLM9_1610"/>
<name>A0A0G8AUE2_9SYNE</name>
<dbReference type="AlphaFoldDB" id="A0A0G8AUE2"/>
<comment type="caution">
    <text evidence="1">The sequence shown here is derived from an EMBL/GenBank/DDBJ whole genome shotgun (WGS) entry which is preliminary data.</text>
</comment>
<evidence type="ECO:0000313" key="1">
    <source>
        <dbReference type="EMBL" id="KKZ11531.1"/>
    </source>
</evidence>
<protein>
    <recommendedName>
        <fullName evidence="3">DUF1257 domain-containing protein</fullName>
    </recommendedName>
</protein>
<evidence type="ECO:0008006" key="3">
    <source>
        <dbReference type="Google" id="ProtNLM"/>
    </source>
</evidence>